<feature type="non-terminal residue" evidence="1">
    <location>
        <position position="1"/>
    </location>
</feature>
<dbReference type="EMBL" id="CAJDYZ010009984">
    <property type="protein sequence ID" value="CAD1477366.1"/>
    <property type="molecule type" value="Genomic_DNA"/>
</dbReference>
<accession>A0A6V7HBW6</accession>
<evidence type="ECO:0000313" key="2">
    <source>
        <dbReference type="Proteomes" id="UP000752696"/>
    </source>
</evidence>
<comment type="caution">
    <text evidence="1">The sequence shown here is derived from an EMBL/GenBank/DDBJ whole genome shotgun (WGS) entry which is preliminary data.</text>
</comment>
<name>A0A6V7HBW6_9HYME</name>
<protein>
    <submittedName>
        <fullName evidence="1">Uncharacterized protein</fullName>
    </submittedName>
</protein>
<keyword evidence="2" id="KW-1185">Reference proteome</keyword>
<organism evidence="1 2">
    <name type="scientific">Heterotrigona itama</name>
    <dbReference type="NCBI Taxonomy" id="395501"/>
    <lineage>
        <taxon>Eukaryota</taxon>
        <taxon>Metazoa</taxon>
        <taxon>Ecdysozoa</taxon>
        <taxon>Arthropoda</taxon>
        <taxon>Hexapoda</taxon>
        <taxon>Insecta</taxon>
        <taxon>Pterygota</taxon>
        <taxon>Neoptera</taxon>
        <taxon>Endopterygota</taxon>
        <taxon>Hymenoptera</taxon>
        <taxon>Apocrita</taxon>
        <taxon>Aculeata</taxon>
        <taxon>Apoidea</taxon>
        <taxon>Anthophila</taxon>
        <taxon>Apidae</taxon>
        <taxon>Heterotrigona</taxon>
    </lineage>
</organism>
<dbReference type="AlphaFoldDB" id="A0A6V7HBW6"/>
<gene>
    <name evidence="1" type="ORF">MHI_LOCUS723057</name>
</gene>
<reference evidence="1" key="1">
    <citation type="submission" date="2020-07" db="EMBL/GenBank/DDBJ databases">
        <authorList>
            <person name="Nazaruddin N."/>
        </authorList>
    </citation>
    <scope>NUCLEOTIDE SEQUENCE</scope>
</reference>
<dbReference type="Proteomes" id="UP000752696">
    <property type="component" value="Unassembled WGS sequence"/>
</dbReference>
<feature type="non-terminal residue" evidence="1">
    <location>
        <position position="212"/>
    </location>
</feature>
<sequence length="212" mass="25271">LETRPWCDQAVSLHLTTDEEAAWSSRDWSFRPVRVIVGEIGEYFLHATQFSCLCSLCVNRFGPFPTWKPICERSDGKLEKKENTKEVRRTEILIRKFHLFDVPNVLFILDQFFSFHRKYISMFPFYENILDLQNNRMVLIFLRWYHTSSQAILETSVHKDAWHRGSQVGKKKARCWERRGSNIATDFGGHKLLQFRRKAHHDTCVLWYWNNA</sequence>
<evidence type="ECO:0000313" key="1">
    <source>
        <dbReference type="EMBL" id="CAD1477366.1"/>
    </source>
</evidence>
<proteinExistence type="predicted"/>